<proteinExistence type="predicted"/>
<dbReference type="RefSeq" id="WP_380772794.1">
    <property type="nucleotide sequence ID" value="NZ_JBHUEO010000009.1"/>
</dbReference>
<protein>
    <submittedName>
        <fullName evidence="2">S-Ena type endospore appendage</fullName>
    </submittedName>
</protein>
<reference evidence="3" key="1">
    <citation type="journal article" date="2019" name="Int. J. Syst. Evol. Microbiol.">
        <title>The Global Catalogue of Microorganisms (GCM) 10K type strain sequencing project: providing services to taxonomists for standard genome sequencing and annotation.</title>
        <authorList>
            <consortium name="The Broad Institute Genomics Platform"/>
            <consortium name="The Broad Institute Genome Sequencing Center for Infectious Disease"/>
            <person name="Wu L."/>
            <person name="Ma J."/>
        </authorList>
    </citation>
    <scope>NUCLEOTIDE SEQUENCE [LARGE SCALE GENOMIC DNA]</scope>
    <source>
        <strain evidence="3">CGMCC 1.12295</strain>
    </source>
</reference>
<gene>
    <name evidence="2" type="ORF">ACFSCZ_05165</name>
</gene>
<evidence type="ECO:0000259" key="1">
    <source>
        <dbReference type="Pfam" id="PF13157"/>
    </source>
</evidence>
<keyword evidence="3" id="KW-1185">Reference proteome</keyword>
<dbReference type="InterPro" id="IPR025055">
    <property type="entry name" value="Ena_core"/>
</dbReference>
<name>A0ABW4KG15_9BACI</name>
<dbReference type="EMBL" id="JBHUEO010000009">
    <property type="protein sequence ID" value="MFD1706146.1"/>
    <property type="molecule type" value="Genomic_DNA"/>
</dbReference>
<dbReference type="Pfam" id="PF13157">
    <property type="entry name" value="Enas"/>
    <property type="match status" value="1"/>
</dbReference>
<accession>A0ABW4KG15</accession>
<dbReference type="Proteomes" id="UP001597301">
    <property type="component" value="Unassembled WGS sequence"/>
</dbReference>
<organism evidence="2 3">
    <name type="scientific">Siminovitchia sediminis</name>
    <dbReference type="NCBI Taxonomy" id="1274353"/>
    <lineage>
        <taxon>Bacteria</taxon>
        <taxon>Bacillati</taxon>
        <taxon>Bacillota</taxon>
        <taxon>Bacilli</taxon>
        <taxon>Bacillales</taxon>
        <taxon>Bacillaceae</taxon>
        <taxon>Siminovitchia</taxon>
    </lineage>
</organism>
<comment type="caution">
    <text evidence="2">The sequence shown here is derived from an EMBL/GenBank/DDBJ whole genome shotgun (WGS) entry which is preliminary data.</text>
</comment>
<evidence type="ECO:0000313" key="3">
    <source>
        <dbReference type="Proteomes" id="UP001597301"/>
    </source>
</evidence>
<evidence type="ECO:0000313" key="2">
    <source>
        <dbReference type="EMBL" id="MFD1706146.1"/>
    </source>
</evidence>
<sequence length="147" mass="15987">MNIRKQNHSIPPIHCHDVPHKVTACKKRLVGNEICGNIKQDCNGEFVTYWKAIGITPLPSGSVTVMNKSNCVMTVGANLDCYGCSCDGSCTNVKLFTLTEKDQSKSITLGSIACLMISCDGEVNQKASGRFCIELHYEKDCLPGEAD</sequence>
<feature type="domain" description="Endospore appendages core" evidence="1">
    <location>
        <begin position="26"/>
        <end position="138"/>
    </location>
</feature>